<dbReference type="Proteomes" id="UP000316270">
    <property type="component" value="Chromosome 11"/>
</dbReference>
<feature type="transmembrane region" description="Helical" evidence="5">
    <location>
        <begin position="93"/>
        <end position="113"/>
    </location>
</feature>
<dbReference type="Gene3D" id="1.20.1250.20">
    <property type="entry name" value="MFS general substrate transporter like domains"/>
    <property type="match status" value="1"/>
</dbReference>
<evidence type="ECO:0000313" key="8">
    <source>
        <dbReference type="Proteomes" id="UP000316270"/>
    </source>
</evidence>
<feature type="transmembrane region" description="Helical" evidence="5">
    <location>
        <begin position="316"/>
        <end position="337"/>
    </location>
</feature>
<name>A0A517LG32_9PEZI</name>
<comment type="subcellular location">
    <subcellularLocation>
        <location evidence="1">Membrane</location>
        <topology evidence="1">Multi-pass membrane protein</topology>
    </subcellularLocation>
</comment>
<dbReference type="SUPFAM" id="SSF103473">
    <property type="entry name" value="MFS general substrate transporter"/>
    <property type="match status" value="1"/>
</dbReference>
<protein>
    <recommendedName>
        <fullName evidence="6">Major facilitator superfamily (MFS) profile domain-containing protein</fullName>
    </recommendedName>
</protein>
<feature type="transmembrane region" description="Helical" evidence="5">
    <location>
        <begin position="52"/>
        <end position="81"/>
    </location>
</feature>
<dbReference type="Gene3D" id="1.20.1720.10">
    <property type="entry name" value="Multidrug resistance protein D"/>
    <property type="match status" value="1"/>
</dbReference>
<dbReference type="PANTHER" id="PTHR23501">
    <property type="entry name" value="MAJOR FACILITATOR SUPERFAMILY"/>
    <property type="match status" value="1"/>
</dbReference>
<feature type="transmembrane region" description="Helical" evidence="5">
    <location>
        <begin position="522"/>
        <end position="541"/>
    </location>
</feature>
<feature type="transmembrane region" description="Helical" evidence="5">
    <location>
        <begin position="275"/>
        <end position="295"/>
    </location>
</feature>
<evidence type="ECO:0000256" key="1">
    <source>
        <dbReference type="ARBA" id="ARBA00004141"/>
    </source>
</evidence>
<organism evidence="7 8">
    <name type="scientific">Venturia effusa</name>
    <dbReference type="NCBI Taxonomy" id="50376"/>
    <lineage>
        <taxon>Eukaryota</taxon>
        <taxon>Fungi</taxon>
        <taxon>Dikarya</taxon>
        <taxon>Ascomycota</taxon>
        <taxon>Pezizomycotina</taxon>
        <taxon>Dothideomycetes</taxon>
        <taxon>Pleosporomycetidae</taxon>
        <taxon>Venturiales</taxon>
        <taxon>Venturiaceae</taxon>
        <taxon>Venturia</taxon>
    </lineage>
</organism>
<feature type="transmembrane region" description="Helical" evidence="5">
    <location>
        <begin position="209"/>
        <end position="229"/>
    </location>
</feature>
<dbReference type="GO" id="GO:0022857">
    <property type="term" value="F:transmembrane transporter activity"/>
    <property type="evidence" value="ECO:0007669"/>
    <property type="project" value="InterPro"/>
</dbReference>
<evidence type="ECO:0000256" key="2">
    <source>
        <dbReference type="ARBA" id="ARBA00022692"/>
    </source>
</evidence>
<feature type="transmembrane region" description="Helical" evidence="5">
    <location>
        <begin position="120"/>
        <end position="140"/>
    </location>
</feature>
<dbReference type="AlphaFoldDB" id="A0A517LG32"/>
<sequence>MAVSAGHSRLYSRHSLETCILENSASRNDKDLTTLNRPASLPTRSAGPGWRFYAAFGCLCLVNLVCALDATSLAVAIPIVAEKLHGTAIEASWWGTSFLLTATVFQPTFASLSHVFGRKALLLIALTFFTAGAIVAALAYNSTVMIVGRSIQGVGGGGISALTYVIVTDMVTLQERGKWFGLISMMWALGSVLGPVIGGVIAEKTSWRYIFWLNLPFCALAFTTIPVFLQMKPVQGNMKEKLARVDWLGSFLFVASITAILIPLTWGGVMYPWNHWRTLVPLVVGCVGMALFALWSCTMPVEPILRGSLFKSPTALVSYFGTIVHGMFLWSVLYYMPLYFEGAKGMSPISAGIALFPWTFTTGPAAVVVGLIVAKTGKYTWAIWLGWVLTAAGASVMTLFKADTKTAEWIPLSLISGLGMGILYPAMSFAIQASASNRDLPSAAALYSFFRNFGQMLGVAVGGAIFQNQVKRNMLQYPDLADKAVDYSKDASALVEVIKIMPESRNALKGELITSYVESLRMLWLVMFVLALVALVIAAIYTKSISLERELETEQGFSGGKIKPVDFEMAVRNPESAGTKRIVSIHGT</sequence>
<evidence type="ECO:0000256" key="5">
    <source>
        <dbReference type="SAM" id="Phobius"/>
    </source>
</evidence>
<keyword evidence="4 5" id="KW-0472">Membrane</keyword>
<keyword evidence="8" id="KW-1185">Reference proteome</keyword>
<dbReference type="InterPro" id="IPR036259">
    <property type="entry name" value="MFS_trans_sf"/>
</dbReference>
<dbReference type="PANTHER" id="PTHR23501:SF59">
    <property type="entry name" value="MAJOR FACILITATOR SUPERFAMILY (MFS) PROFILE DOMAIN-CONTAINING PROTEIN-RELATED"/>
    <property type="match status" value="1"/>
</dbReference>
<evidence type="ECO:0000256" key="4">
    <source>
        <dbReference type="ARBA" id="ARBA00023136"/>
    </source>
</evidence>
<dbReference type="InterPro" id="IPR011701">
    <property type="entry name" value="MFS"/>
</dbReference>
<feature type="transmembrane region" description="Helical" evidence="5">
    <location>
        <begin position="381"/>
        <end position="400"/>
    </location>
</feature>
<evidence type="ECO:0000313" key="7">
    <source>
        <dbReference type="EMBL" id="QDS74608.1"/>
    </source>
</evidence>
<dbReference type="PRINTS" id="PR01036">
    <property type="entry name" value="TCRTETB"/>
</dbReference>
<feature type="transmembrane region" description="Helical" evidence="5">
    <location>
        <begin position="349"/>
        <end position="374"/>
    </location>
</feature>
<reference evidence="7 8" key="1">
    <citation type="submission" date="2019-07" db="EMBL/GenBank/DDBJ databases">
        <title>Finished genome of Venturia effusa.</title>
        <authorList>
            <person name="Young C.A."/>
            <person name="Cox M.P."/>
            <person name="Ganley A.R.D."/>
            <person name="David W.J."/>
        </authorList>
    </citation>
    <scope>NUCLEOTIDE SEQUENCE [LARGE SCALE GENOMIC DNA]</scope>
    <source>
        <strain evidence="8">albino</strain>
    </source>
</reference>
<dbReference type="CDD" id="cd17502">
    <property type="entry name" value="MFS_Azr1_MDR_like"/>
    <property type="match status" value="1"/>
</dbReference>
<feature type="transmembrane region" description="Helical" evidence="5">
    <location>
        <begin position="179"/>
        <end position="197"/>
    </location>
</feature>
<gene>
    <name evidence="7" type="ORF">FKW77_008582</name>
</gene>
<evidence type="ECO:0000259" key="6">
    <source>
        <dbReference type="PROSITE" id="PS50850"/>
    </source>
</evidence>
<feature type="transmembrane region" description="Helical" evidence="5">
    <location>
        <begin position="250"/>
        <end position="269"/>
    </location>
</feature>
<keyword evidence="3 5" id="KW-1133">Transmembrane helix</keyword>
<feature type="domain" description="Major facilitator superfamily (MFS) profile" evidence="6">
    <location>
        <begin position="55"/>
        <end position="546"/>
    </location>
</feature>
<dbReference type="GO" id="GO:0005886">
    <property type="term" value="C:plasma membrane"/>
    <property type="evidence" value="ECO:0007669"/>
    <property type="project" value="TreeGrafter"/>
</dbReference>
<evidence type="ECO:0000256" key="3">
    <source>
        <dbReference type="ARBA" id="ARBA00022989"/>
    </source>
</evidence>
<accession>A0A517LG32</accession>
<dbReference type="PROSITE" id="PS50850">
    <property type="entry name" value="MFS"/>
    <property type="match status" value="1"/>
</dbReference>
<proteinExistence type="predicted"/>
<feature type="transmembrane region" description="Helical" evidence="5">
    <location>
        <begin position="412"/>
        <end position="431"/>
    </location>
</feature>
<dbReference type="InterPro" id="IPR020846">
    <property type="entry name" value="MFS_dom"/>
</dbReference>
<dbReference type="Pfam" id="PF07690">
    <property type="entry name" value="MFS_1"/>
    <property type="match status" value="1"/>
</dbReference>
<dbReference type="EMBL" id="CP042195">
    <property type="protein sequence ID" value="QDS74608.1"/>
    <property type="molecule type" value="Genomic_DNA"/>
</dbReference>
<feature type="transmembrane region" description="Helical" evidence="5">
    <location>
        <begin position="146"/>
        <end position="167"/>
    </location>
</feature>
<feature type="transmembrane region" description="Helical" evidence="5">
    <location>
        <begin position="443"/>
        <end position="466"/>
    </location>
</feature>
<keyword evidence="2 5" id="KW-0812">Transmembrane</keyword>
<dbReference type="OrthoDB" id="2351791at2759"/>